<name>A0ABS5XIP2_9GAMM</name>
<evidence type="ECO:0000313" key="3">
    <source>
        <dbReference type="Proteomes" id="UP001519667"/>
    </source>
</evidence>
<dbReference type="EMBL" id="JAGTIS010000006">
    <property type="protein sequence ID" value="MBT8767046.1"/>
    <property type="molecule type" value="Genomic_DNA"/>
</dbReference>
<feature type="region of interest" description="Disordered" evidence="1">
    <location>
        <begin position="138"/>
        <end position="163"/>
    </location>
</feature>
<dbReference type="PANTHER" id="PTHR33639:SF2">
    <property type="entry name" value="DUF393 DOMAIN-CONTAINING PROTEIN"/>
    <property type="match status" value="1"/>
</dbReference>
<organism evidence="2 3">
    <name type="scientific">Metapseudomonas boanensis</name>
    <dbReference type="NCBI Taxonomy" id="2822138"/>
    <lineage>
        <taxon>Bacteria</taxon>
        <taxon>Pseudomonadati</taxon>
        <taxon>Pseudomonadota</taxon>
        <taxon>Gammaproteobacteria</taxon>
        <taxon>Pseudomonadales</taxon>
        <taxon>Pseudomonadaceae</taxon>
        <taxon>Metapseudomonas</taxon>
    </lineage>
</organism>
<proteinExistence type="predicted"/>
<gene>
    <name evidence="2" type="ORF">J7302_13080</name>
</gene>
<dbReference type="Pfam" id="PF04134">
    <property type="entry name" value="DCC1-like"/>
    <property type="match status" value="1"/>
</dbReference>
<dbReference type="PANTHER" id="PTHR33639">
    <property type="entry name" value="THIOL-DISULFIDE OXIDOREDUCTASE DCC"/>
    <property type="match status" value="1"/>
</dbReference>
<accession>A0ABS5XIP2</accession>
<evidence type="ECO:0000313" key="2">
    <source>
        <dbReference type="EMBL" id="MBT8767046.1"/>
    </source>
</evidence>
<protein>
    <submittedName>
        <fullName evidence="2">Thiol-disulfide oxidoreductase DCC family protein</fullName>
    </submittedName>
</protein>
<feature type="compositionally biased region" description="Gly residues" evidence="1">
    <location>
        <begin position="145"/>
        <end position="163"/>
    </location>
</feature>
<dbReference type="InterPro" id="IPR007263">
    <property type="entry name" value="DCC1-like"/>
</dbReference>
<dbReference type="InterPro" id="IPR052927">
    <property type="entry name" value="DCC_oxidoreductase"/>
</dbReference>
<dbReference type="RefSeq" id="WP_215375463.1">
    <property type="nucleotide sequence ID" value="NZ_JAGTIS010000006.1"/>
</dbReference>
<dbReference type="Proteomes" id="UP001519667">
    <property type="component" value="Unassembled WGS sequence"/>
</dbReference>
<evidence type="ECO:0000256" key="1">
    <source>
        <dbReference type="SAM" id="MobiDB-lite"/>
    </source>
</evidence>
<comment type="caution">
    <text evidence="2">The sequence shown here is derived from an EMBL/GenBank/DDBJ whole genome shotgun (WGS) entry which is preliminary data.</text>
</comment>
<reference evidence="2 3" key="1">
    <citation type="submission" date="2021-04" db="EMBL/GenBank/DDBJ databases">
        <title>Pseudomonas boanensis sp. nov., a bacterium isolated from river water used for household purposes in Boane District, Mozambique.</title>
        <authorList>
            <person name="Nicklasson M."/>
            <person name="Martin-Rodriguez A.J."/>
            <person name="Thorell K."/>
            <person name="Neves L."/>
            <person name="Mussagy A."/>
            <person name="Rydberg H.A."/>
            <person name="Hernroth B."/>
            <person name="Svensson-Stadler L."/>
            <person name="Sjoling A."/>
        </authorList>
    </citation>
    <scope>NUCLEOTIDE SEQUENCE [LARGE SCALE GENOMIC DNA]</scope>
    <source>
        <strain evidence="2 3">DB1</strain>
    </source>
</reference>
<sequence>MQLPPHLKEGDKVVLFDGVCKLCNGWSQFLIRHDTAGTLKLCSVQSPEGQAILAWFGLPTDHFPTMLFVAGARVFDRSDAVLYVVRELPSPWRYAHWLKVIPQGIRDWCYDRIALNRYRLFGRYDRCIVPSPEHRNRFIGHGQQPAGGGNSGRAGGMGSEAAP</sequence>
<keyword evidence="3" id="KW-1185">Reference proteome</keyword>